<dbReference type="Pfam" id="PF04900">
    <property type="entry name" value="Fcf1"/>
    <property type="match status" value="1"/>
</dbReference>
<dbReference type="SUPFAM" id="SSF88723">
    <property type="entry name" value="PIN domain-like"/>
    <property type="match status" value="1"/>
</dbReference>
<dbReference type="OMA" id="CCMQALY"/>
<dbReference type="KEGG" id="ela:UCREL1_11800"/>
<feature type="region of interest" description="Disordered" evidence="8">
    <location>
        <begin position="166"/>
        <end position="307"/>
    </location>
</feature>
<feature type="compositionally biased region" description="Basic residues" evidence="8">
    <location>
        <begin position="274"/>
        <end position="283"/>
    </location>
</feature>
<dbReference type="Proteomes" id="UP000012174">
    <property type="component" value="Unassembled WGS sequence"/>
</dbReference>
<evidence type="ECO:0000256" key="4">
    <source>
        <dbReference type="ARBA" id="ARBA00023242"/>
    </source>
</evidence>
<evidence type="ECO:0000256" key="8">
    <source>
        <dbReference type="SAM" id="MobiDB-lite"/>
    </source>
</evidence>
<dbReference type="FunFam" id="3.40.50.1010:FF:000006">
    <property type="entry name" value="rRNA-processing protein UTP23 homolog"/>
    <property type="match status" value="1"/>
</dbReference>
<name>M7S5D7_EUTLA</name>
<comment type="similarity">
    <text evidence="6">Belongs to the UTP23/FCF1 family. UTP23 subfamily.</text>
</comment>
<protein>
    <recommendedName>
        <fullName evidence="7">U three protein 23</fullName>
    </recommendedName>
</protein>
<evidence type="ECO:0000313" key="11">
    <source>
        <dbReference type="Proteomes" id="UP000012174"/>
    </source>
</evidence>
<evidence type="ECO:0000256" key="3">
    <source>
        <dbReference type="ARBA" id="ARBA00022552"/>
    </source>
</evidence>
<evidence type="ECO:0000256" key="5">
    <source>
        <dbReference type="ARBA" id="ARBA00037300"/>
    </source>
</evidence>
<dbReference type="STRING" id="1287681.M7S5D7"/>
<organism evidence="10 11">
    <name type="scientific">Eutypa lata (strain UCR-EL1)</name>
    <name type="common">Grapevine dieback disease fungus</name>
    <name type="synonym">Eutypa armeniacae</name>
    <dbReference type="NCBI Taxonomy" id="1287681"/>
    <lineage>
        <taxon>Eukaryota</taxon>
        <taxon>Fungi</taxon>
        <taxon>Dikarya</taxon>
        <taxon>Ascomycota</taxon>
        <taxon>Pezizomycotina</taxon>
        <taxon>Sordariomycetes</taxon>
        <taxon>Xylariomycetidae</taxon>
        <taxon>Xylariales</taxon>
        <taxon>Diatrypaceae</taxon>
        <taxon>Eutypa</taxon>
    </lineage>
</organism>
<accession>M7S5D7</accession>
<feature type="compositionally biased region" description="Polar residues" evidence="8">
    <location>
        <begin position="290"/>
        <end position="307"/>
    </location>
</feature>
<dbReference type="Gene3D" id="3.40.50.1010">
    <property type="entry name" value="5'-nuclease"/>
    <property type="match status" value="1"/>
</dbReference>
<gene>
    <name evidence="10" type="ORF">UCREL1_11800</name>
</gene>
<dbReference type="OrthoDB" id="25675at2759"/>
<dbReference type="PANTHER" id="PTHR12416">
    <property type="entry name" value="RRNA-PROCESSING PROTEIN UTP23 HOMOLOG"/>
    <property type="match status" value="1"/>
</dbReference>
<dbReference type="InterPro" id="IPR006984">
    <property type="entry name" value="Fcf1/UTP23"/>
</dbReference>
<comment type="function">
    <text evidence="5">Involved in rRNA-processing and ribosome biogenesis.</text>
</comment>
<evidence type="ECO:0000313" key="10">
    <source>
        <dbReference type="EMBL" id="EMR61284.1"/>
    </source>
</evidence>
<dbReference type="GO" id="GO:0006364">
    <property type="term" value="P:rRNA processing"/>
    <property type="evidence" value="ECO:0007669"/>
    <property type="project" value="UniProtKB-KW"/>
</dbReference>
<evidence type="ECO:0000256" key="1">
    <source>
        <dbReference type="ARBA" id="ARBA00004604"/>
    </source>
</evidence>
<dbReference type="eggNOG" id="KOG3164">
    <property type="taxonomic scope" value="Eukaryota"/>
</dbReference>
<keyword evidence="4" id="KW-0539">Nucleus</keyword>
<keyword evidence="3" id="KW-0698">rRNA processing</keyword>
<comment type="subcellular location">
    <subcellularLocation>
        <location evidence="1">Nucleus</location>
        <location evidence="1">Nucleolus</location>
    </subcellularLocation>
</comment>
<feature type="domain" description="UTP23 sensor motif region" evidence="9">
    <location>
        <begin position="224"/>
        <end position="243"/>
    </location>
</feature>
<dbReference type="InterPro" id="IPR029060">
    <property type="entry name" value="PIN-like_dom_sf"/>
</dbReference>
<dbReference type="EMBL" id="KB707667">
    <property type="protein sequence ID" value="EMR61284.1"/>
    <property type="molecule type" value="Genomic_DNA"/>
</dbReference>
<dbReference type="AlphaFoldDB" id="M7S5D7"/>
<evidence type="ECO:0000256" key="7">
    <source>
        <dbReference type="ARBA" id="ARBA00076388"/>
    </source>
</evidence>
<sequence length="307" mass="34035">MPRAKRSKQYRKLMNQFAIGFNFHVPYQVLVDADFLAESMRCKMEIIRRLEDTLHGQVKPLITQCSMRHLYARNSEPGVPQAIELAKTHFERRRCGHHPDQYPEPLSAHECIHSVVDPKQSGVNKHRYVCAVNDDGVRASLRRIPGVPLIFIRRSVVLMEPMATATAKARSAEERRKFRAEIRMPGGKRKRDEDDDDSGDDKGAVKGGAEGDGTAAAAKPEKKKKKKSGPKGPNPLAVKKKKKPTQPESRPKTEEGAKGIATAGGDDATSEQAKKKRKRKHKSSAVDGENTASTEGGTRTPITNSEE</sequence>
<evidence type="ECO:0000256" key="6">
    <source>
        <dbReference type="ARBA" id="ARBA00038503"/>
    </source>
</evidence>
<feature type="compositionally biased region" description="Basic and acidic residues" evidence="8">
    <location>
        <begin position="170"/>
        <end position="182"/>
    </location>
</feature>
<dbReference type="CDD" id="cd09865">
    <property type="entry name" value="PIN_ScUtp23p-like"/>
    <property type="match status" value="1"/>
</dbReference>
<reference evidence="11" key="1">
    <citation type="journal article" date="2013" name="Genome Announc.">
        <title>Draft genome sequence of the grapevine dieback fungus Eutypa lata UCR-EL1.</title>
        <authorList>
            <person name="Blanco-Ulate B."/>
            <person name="Rolshausen P.E."/>
            <person name="Cantu D."/>
        </authorList>
    </citation>
    <scope>NUCLEOTIDE SEQUENCE [LARGE SCALE GENOMIC DNA]</scope>
    <source>
        <strain evidence="11">UCR-EL1</strain>
    </source>
</reference>
<evidence type="ECO:0000256" key="2">
    <source>
        <dbReference type="ARBA" id="ARBA00022517"/>
    </source>
</evidence>
<dbReference type="HOGENOM" id="CLU_053567_1_0_1"/>
<keyword evidence="11" id="KW-1185">Reference proteome</keyword>
<evidence type="ECO:0000259" key="9">
    <source>
        <dbReference type="Pfam" id="PF24779"/>
    </source>
</evidence>
<dbReference type="GO" id="GO:0032040">
    <property type="term" value="C:small-subunit processome"/>
    <property type="evidence" value="ECO:0007669"/>
    <property type="project" value="InterPro"/>
</dbReference>
<dbReference type="InterPro" id="IPR057776">
    <property type="entry name" value="UTP23_sensor"/>
</dbReference>
<proteinExistence type="inferred from homology"/>
<dbReference type="Pfam" id="PF24779">
    <property type="entry name" value="UTP23_sensor"/>
    <property type="match status" value="1"/>
</dbReference>
<keyword evidence="2" id="KW-0690">Ribosome biogenesis</keyword>